<evidence type="ECO:0000256" key="1">
    <source>
        <dbReference type="ARBA" id="ARBA00004651"/>
    </source>
</evidence>
<dbReference type="Pfam" id="PF03412">
    <property type="entry name" value="Peptidase_C39"/>
    <property type="match status" value="1"/>
</dbReference>
<protein>
    <submittedName>
        <fullName evidence="11">Peptidase domain-containing ABC transporter</fullName>
    </submittedName>
</protein>
<dbReference type="Pfam" id="PF00005">
    <property type="entry name" value="ABC_tran"/>
    <property type="match status" value="1"/>
</dbReference>
<gene>
    <name evidence="11" type="ORF">QWI16_02765</name>
</gene>
<feature type="domain" description="ABC transmembrane type-1" evidence="9">
    <location>
        <begin position="183"/>
        <end position="462"/>
    </location>
</feature>
<evidence type="ECO:0000313" key="12">
    <source>
        <dbReference type="Proteomes" id="UP001168380"/>
    </source>
</evidence>
<dbReference type="PANTHER" id="PTHR24221">
    <property type="entry name" value="ATP-BINDING CASSETTE SUB-FAMILY B"/>
    <property type="match status" value="1"/>
</dbReference>
<dbReference type="PROSITE" id="PS50990">
    <property type="entry name" value="PEPTIDASE_C39"/>
    <property type="match status" value="1"/>
</dbReference>
<evidence type="ECO:0000259" key="9">
    <source>
        <dbReference type="PROSITE" id="PS50929"/>
    </source>
</evidence>
<feature type="transmembrane region" description="Helical" evidence="7">
    <location>
        <begin position="319"/>
        <end position="337"/>
    </location>
</feature>
<evidence type="ECO:0000256" key="2">
    <source>
        <dbReference type="ARBA" id="ARBA00022692"/>
    </source>
</evidence>
<feature type="transmembrane region" description="Helical" evidence="7">
    <location>
        <begin position="213"/>
        <end position="237"/>
    </location>
</feature>
<evidence type="ECO:0000313" key="11">
    <source>
        <dbReference type="EMBL" id="MDO3381078.1"/>
    </source>
</evidence>
<evidence type="ECO:0000256" key="5">
    <source>
        <dbReference type="ARBA" id="ARBA00022989"/>
    </source>
</evidence>
<dbReference type="InterPro" id="IPR011527">
    <property type="entry name" value="ABC1_TM_dom"/>
</dbReference>
<organism evidence="11 12">
    <name type="scientific">Gilvimarinus algae</name>
    <dbReference type="NCBI Taxonomy" id="3058037"/>
    <lineage>
        <taxon>Bacteria</taxon>
        <taxon>Pseudomonadati</taxon>
        <taxon>Pseudomonadota</taxon>
        <taxon>Gammaproteobacteria</taxon>
        <taxon>Cellvibrionales</taxon>
        <taxon>Cellvibrionaceae</taxon>
        <taxon>Gilvimarinus</taxon>
    </lineage>
</organism>
<dbReference type="SUPFAM" id="SSF90123">
    <property type="entry name" value="ABC transporter transmembrane region"/>
    <property type="match status" value="1"/>
</dbReference>
<dbReference type="PROSITE" id="PS50929">
    <property type="entry name" value="ABC_TM1F"/>
    <property type="match status" value="1"/>
</dbReference>
<feature type="domain" description="ABC transporter" evidence="8">
    <location>
        <begin position="497"/>
        <end position="711"/>
    </location>
</feature>
<feature type="transmembrane region" description="Helical" evidence="7">
    <location>
        <begin position="406"/>
        <end position="425"/>
    </location>
</feature>
<dbReference type="SUPFAM" id="SSF52540">
    <property type="entry name" value="P-loop containing nucleoside triphosphate hydrolases"/>
    <property type="match status" value="1"/>
</dbReference>
<dbReference type="PROSITE" id="PS00211">
    <property type="entry name" value="ABC_TRANSPORTER_1"/>
    <property type="match status" value="1"/>
</dbReference>
<sequence length="712" mass="79720">MNSQPISSDTSGIIKLFRESPNRPSRVVLQNEQAECGLACITAIVSAHGLDIDLNSMRKQYPVSMQGMDLSDVIDVFASLGLSARAIRAETEELDQIQLPALLHWDINHFVVLTKKRNDQFTVMDPSRGEVLLPLSEFNLHFTGIVVEVTKTEDFNKGNYNKKLRLSDLWTNVIGLKRSLFQIIAITFALHFVTILSPLYLQLVVDQVVSTEYWDWLVPIAIGFSLLVLTQAAISFLRSFAILHLSKQLSLQMGANLFFHLIRLPFSFFSRRHVGDIVSRFGSLRSVRDMITGGLVTAILDGAMTIITLAILFYYSTTLTMITLMAVSLYTLLRISLYRKIRLLSQDSIIASANENSFFLETLRAVQTLKLFQKEGIRQAQWATKFSNHIDKEVQLSKWNTFTTNASNILFGIENIAVIFLAALLVRDNQFSLGMLFAFVSFKSSFTISFNNLITQSIEFKLLDIHLERLSDIAFTNKEPASNEASLDKDNRIEGNIKVVNLGYQFEGEKDFAFRNVSFEVEKGESLAITGPSGCGKSTLIKCLMGLYEPTEGEILIDGKPLKSIPQYRGQISGVMQDDQLVSGSIRDNIAFFSESPDGERIKQCATNACIHRDIEKMTMGYETLIGDLGSNLSGGQKQRVILARALYRTPQILFMDEATSHLDTDSESVVSQNIGKLSITRVLVAHRPETVRSAGKQFHLAGNPRHTIHND</sequence>
<dbReference type="InterPro" id="IPR005074">
    <property type="entry name" value="Peptidase_C39"/>
</dbReference>
<dbReference type="PROSITE" id="PS50893">
    <property type="entry name" value="ABC_TRANSPORTER_2"/>
    <property type="match status" value="1"/>
</dbReference>
<evidence type="ECO:0000259" key="10">
    <source>
        <dbReference type="PROSITE" id="PS50990"/>
    </source>
</evidence>
<dbReference type="Gene3D" id="1.20.1560.10">
    <property type="entry name" value="ABC transporter type 1, transmembrane domain"/>
    <property type="match status" value="1"/>
</dbReference>
<keyword evidence="2 7" id="KW-0812">Transmembrane</keyword>
<reference evidence="11" key="1">
    <citation type="submission" date="2023-07" db="EMBL/GenBank/DDBJ databases">
        <title>Gilvimarinus algae sp. nov., isolated from the surface of Kelp.</title>
        <authorList>
            <person name="Sun Y.Y."/>
            <person name="Gong Y."/>
            <person name="Du Z.J."/>
        </authorList>
    </citation>
    <scope>NUCLEOTIDE SEQUENCE</scope>
    <source>
        <strain evidence="11">SDUM040014</strain>
    </source>
</reference>
<evidence type="ECO:0000256" key="7">
    <source>
        <dbReference type="SAM" id="Phobius"/>
    </source>
</evidence>
<dbReference type="Proteomes" id="UP001168380">
    <property type="component" value="Unassembled WGS sequence"/>
</dbReference>
<dbReference type="InterPro" id="IPR017871">
    <property type="entry name" value="ABC_transporter-like_CS"/>
</dbReference>
<comment type="caution">
    <text evidence="11">The sequence shown here is derived from an EMBL/GenBank/DDBJ whole genome shotgun (WGS) entry which is preliminary data.</text>
</comment>
<keyword evidence="3" id="KW-0547">Nucleotide-binding</keyword>
<dbReference type="Gene3D" id="3.90.70.10">
    <property type="entry name" value="Cysteine proteinases"/>
    <property type="match status" value="1"/>
</dbReference>
<evidence type="ECO:0000256" key="4">
    <source>
        <dbReference type="ARBA" id="ARBA00022840"/>
    </source>
</evidence>
<dbReference type="InterPro" id="IPR003439">
    <property type="entry name" value="ABC_transporter-like_ATP-bd"/>
</dbReference>
<keyword evidence="12" id="KW-1185">Reference proteome</keyword>
<evidence type="ECO:0000259" key="8">
    <source>
        <dbReference type="PROSITE" id="PS50893"/>
    </source>
</evidence>
<keyword evidence="6 7" id="KW-0472">Membrane</keyword>
<comment type="subcellular location">
    <subcellularLocation>
        <location evidence="1">Cell membrane</location>
        <topology evidence="1">Multi-pass membrane protein</topology>
    </subcellularLocation>
</comment>
<dbReference type="InterPro" id="IPR039421">
    <property type="entry name" value="Type_1_exporter"/>
</dbReference>
<feature type="transmembrane region" description="Helical" evidence="7">
    <location>
        <begin position="290"/>
        <end position="313"/>
    </location>
</feature>
<dbReference type="Pfam" id="PF00664">
    <property type="entry name" value="ABC_membrane"/>
    <property type="match status" value="1"/>
</dbReference>
<dbReference type="Gene3D" id="3.40.50.300">
    <property type="entry name" value="P-loop containing nucleotide triphosphate hydrolases"/>
    <property type="match status" value="1"/>
</dbReference>
<dbReference type="CDD" id="cd18567">
    <property type="entry name" value="ABC_6TM_CvaB_RaxB_like"/>
    <property type="match status" value="1"/>
</dbReference>
<dbReference type="InterPro" id="IPR036640">
    <property type="entry name" value="ABC1_TM_sf"/>
</dbReference>
<keyword evidence="4" id="KW-0067">ATP-binding</keyword>
<name>A0ABT8TAP4_9GAMM</name>
<dbReference type="SMART" id="SM00382">
    <property type="entry name" value="AAA"/>
    <property type="match status" value="1"/>
</dbReference>
<dbReference type="InterPro" id="IPR027417">
    <property type="entry name" value="P-loop_NTPase"/>
</dbReference>
<feature type="transmembrane region" description="Helical" evidence="7">
    <location>
        <begin position="180"/>
        <end position="201"/>
    </location>
</feature>
<dbReference type="PANTHER" id="PTHR24221:SF606">
    <property type="entry name" value="COLICIN V SECRETION-PROCESSING ATP-BINDING PROTEIN"/>
    <property type="match status" value="1"/>
</dbReference>
<dbReference type="EMBL" id="JAULRT010000032">
    <property type="protein sequence ID" value="MDO3381078.1"/>
    <property type="molecule type" value="Genomic_DNA"/>
</dbReference>
<evidence type="ECO:0000256" key="3">
    <source>
        <dbReference type="ARBA" id="ARBA00022741"/>
    </source>
</evidence>
<accession>A0ABT8TAP4</accession>
<evidence type="ECO:0000256" key="6">
    <source>
        <dbReference type="ARBA" id="ARBA00023136"/>
    </source>
</evidence>
<keyword evidence="5 7" id="KW-1133">Transmembrane helix</keyword>
<feature type="domain" description="Peptidase C39" evidence="10">
    <location>
        <begin position="30"/>
        <end position="149"/>
    </location>
</feature>
<proteinExistence type="predicted"/>
<dbReference type="InterPro" id="IPR003593">
    <property type="entry name" value="AAA+_ATPase"/>
</dbReference>
<dbReference type="RefSeq" id="WP_302711202.1">
    <property type="nucleotide sequence ID" value="NZ_JAULRT010000032.1"/>
</dbReference>